<sequence length="106" mass="12423">MVDNWSAEYFEAVVRKYVLRNKIPKSFEDEMVARKGTVIKSDQFLGIIEKLMNNDDEMYAIYQRVNKCTAPIFFQNFDEIHDAKIFLLNSNDYGPFQLQVPISNGF</sequence>
<dbReference type="AlphaFoldDB" id="A0A9P1IA21"/>
<evidence type="ECO:0000313" key="1">
    <source>
        <dbReference type="EMBL" id="CAI5440361.1"/>
    </source>
</evidence>
<accession>A0A9P1IA21</accession>
<reference evidence="1" key="1">
    <citation type="submission" date="2022-11" db="EMBL/GenBank/DDBJ databases">
        <authorList>
            <person name="Kikuchi T."/>
        </authorList>
    </citation>
    <scope>NUCLEOTIDE SEQUENCE</scope>
    <source>
        <strain evidence="1">PS1010</strain>
    </source>
</reference>
<comment type="caution">
    <text evidence="1">The sequence shown here is derived from an EMBL/GenBank/DDBJ whole genome shotgun (WGS) entry which is preliminary data.</text>
</comment>
<dbReference type="Proteomes" id="UP001152747">
    <property type="component" value="Unassembled WGS sequence"/>
</dbReference>
<dbReference type="EMBL" id="CANHGI010000001">
    <property type="protein sequence ID" value="CAI5440361.1"/>
    <property type="molecule type" value="Genomic_DNA"/>
</dbReference>
<protein>
    <submittedName>
        <fullName evidence="1">Uncharacterized protein</fullName>
    </submittedName>
</protein>
<gene>
    <name evidence="1" type="ORF">CAMP_LOCUS2998</name>
</gene>
<name>A0A9P1IA21_9PELO</name>
<keyword evidence="2" id="KW-1185">Reference proteome</keyword>
<organism evidence="1 2">
    <name type="scientific">Caenorhabditis angaria</name>
    <dbReference type="NCBI Taxonomy" id="860376"/>
    <lineage>
        <taxon>Eukaryota</taxon>
        <taxon>Metazoa</taxon>
        <taxon>Ecdysozoa</taxon>
        <taxon>Nematoda</taxon>
        <taxon>Chromadorea</taxon>
        <taxon>Rhabditida</taxon>
        <taxon>Rhabditina</taxon>
        <taxon>Rhabditomorpha</taxon>
        <taxon>Rhabditoidea</taxon>
        <taxon>Rhabditidae</taxon>
        <taxon>Peloderinae</taxon>
        <taxon>Caenorhabditis</taxon>
    </lineage>
</organism>
<evidence type="ECO:0000313" key="2">
    <source>
        <dbReference type="Proteomes" id="UP001152747"/>
    </source>
</evidence>
<proteinExistence type="predicted"/>